<proteinExistence type="predicted"/>
<name>A0A1G4XDN8_9ENTR</name>
<dbReference type="InterPro" id="IPR046730">
    <property type="entry name" value="DUF6622"/>
</dbReference>
<feature type="transmembrane region" description="Helical" evidence="1">
    <location>
        <begin position="12"/>
        <end position="30"/>
    </location>
</feature>
<accession>A0A1G4XDN8</accession>
<gene>
    <name evidence="2" type="ORF">SAMN02927897_00533</name>
</gene>
<keyword evidence="1" id="KW-0812">Transmembrane</keyword>
<feature type="transmembrane region" description="Helical" evidence="1">
    <location>
        <begin position="61"/>
        <end position="83"/>
    </location>
</feature>
<dbReference type="AlphaFoldDB" id="A0A1G4XDN8"/>
<organism evidence="2 3">
    <name type="scientific">Kosakonia sacchari</name>
    <dbReference type="NCBI Taxonomy" id="1158459"/>
    <lineage>
        <taxon>Bacteria</taxon>
        <taxon>Pseudomonadati</taxon>
        <taxon>Pseudomonadota</taxon>
        <taxon>Gammaproteobacteria</taxon>
        <taxon>Enterobacterales</taxon>
        <taxon>Enterobacteriaceae</taxon>
        <taxon>Kosakonia</taxon>
    </lineage>
</organism>
<feature type="transmembrane region" description="Helical" evidence="1">
    <location>
        <begin position="138"/>
        <end position="160"/>
    </location>
</feature>
<protein>
    <recommendedName>
        <fullName evidence="4">DUF1453 domain-containing protein</fullName>
    </recommendedName>
</protein>
<keyword evidence="1" id="KW-1133">Transmembrane helix</keyword>
<evidence type="ECO:0000313" key="2">
    <source>
        <dbReference type="EMBL" id="SCX39342.1"/>
    </source>
</evidence>
<dbReference type="RefSeq" id="WP_017456310.1">
    <property type="nucleotide sequence ID" value="NZ_FMUI01000002.1"/>
</dbReference>
<dbReference type="GeneID" id="23847468"/>
<evidence type="ECO:0000256" key="1">
    <source>
        <dbReference type="SAM" id="Phobius"/>
    </source>
</evidence>
<dbReference type="EMBL" id="FMUI01000002">
    <property type="protein sequence ID" value="SCX39342.1"/>
    <property type="molecule type" value="Genomic_DNA"/>
</dbReference>
<sequence>MDMAHFLRETPVWVWILLAFLLRRGFAALYDRKMAIGRLFLLPVLFLAWGAYGVITETERVGVSLTMMTAGLFAGTALGYRLWRSQPPLRNTDNPGMIIRAGTPLTLGLIVIAFSMKFALTSALYLQPGLRSTTSFCMLFGGLTGLIDGIFWGGTLRLYLPWYSKR</sequence>
<evidence type="ECO:0000313" key="3">
    <source>
        <dbReference type="Proteomes" id="UP000183569"/>
    </source>
</evidence>
<evidence type="ECO:0008006" key="4">
    <source>
        <dbReference type="Google" id="ProtNLM"/>
    </source>
</evidence>
<dbReference type="Proteomes" id="UP000183569">
    <property type="component" value="Unassembled WGS sequence"/>
</dbReference>
<feature type="transmembrane region" description="Helical" evidence="1">
    <location>
        <begin position="37"/>
        <end position="55"/>
    </location>
</feature>
<dbReference type="Pfam" id="PF20327">
    <property type="entry name" value="DUF6622"/>
    <property type="match status" value="1"/>
</dbReference>
<feature type="transmembrane region" description="Helical" evidence="1">
    <location>
        <begin position="104"/>
        <end position="126"/>
    </location>
</feature>
<comment type="caution">
    <text evidence="2">The sequence shown here is derived from an EMBL/GenBank/DDBJ whole genome shotgun (WGS) entry which is preliminary data.</text>
</comment>
<reference evidence="2 3" key="1">
    <citation type="submission" date="2016-10" db="EMBL/GenBank/DDBJ databases">
        <authorList>
            <person name="Varghese N."/>
            <person name="Submissions S."/>
        </authorList>
    </citation>
    <scope>NUCLEOTIDE SEQUENCE [LARGE SCALE GENOMIC DNA]</scope>
    <source>
        <strain evidence="2 3">CGMCC 1.12102</strain>
    </source>
</reference>
<keyword evidence="1" id="KW-0472">Membrane</keyword>